<sequence>MKSVLSKVAAVLAVCSPAVLAAPQPRQSSPSWSGTNLYYLQGLSDDDQDAYIQKLSDYNVKVVRLWANRQSSGCQKGSKLVNDVPALEDTIGQYNDETLDALDKVLVKLVDKNIKTIISPHDGNSLINDYRKDAYYDRWGPGYFYEQQDAFDAYDNRLTHILNYKGAHSGKVWKEWPEAIVSFNLQNEPMTAPYSNCQNGDPHGWACGRARHMRDVLGADNSILISTGGLGGDISHDCTFLPAVTECDAVDAISVHRYASVPGYWSGSFSSWLDKSNGKKVYLEEWGIDASKYDRNFAFPSEVEDMNSAGLPSLYWQILPAGSSECSYDPSQDSGDKFGIFDNSGVDLAGPINGATGVAAAQDWTGSVY</sequence>
<dbReference type="Proteomes" id="UP000887229">
    <property type="component" value="Unassembled WGS sequence"/>
</dbReference>
<evidence type="ECO:0000256" key="7">
    <source>
        <dbReference type="ARBA" id="ARBA00022801"/>
    </source>
</evidence>
<comment type="caution">
    <text evidence="11">The sequence shown here is derived from an EMBL/GenBank/DDBJ whole genome shotgun (WGS) entry which is preliminary data.</text>
</comment>
<comment type="similarity">
    <text evidence="3">Belongs to the glycosyl hydrolase 5 (cellulase A) family.</text>
</comment>
<protein>
    <recommendedName>
        <fullName evidence="4">mannan endo-1,4-beta-mannosidase</fullName>
        <ecNumber evidence="4">3.2.1.78</ecNumber>
    </recommendedName>
</protein>
<gene>
    <name evidence="11" type="ORF">F5Z01DRAFT_168265</name>
</gene>
<evidence type="ECO:0000256" key="8">
    <source>
        <dbReference type="ARBA" id="ARBA00023295"/>
    </source>
</evidence>
<evidence type="ECO:0000313" key="12">
    <source>
        <dbReference type="Proteomes" id="UP000887229"/>
    </source>
</evidence>
<keyword evidence="8" id="KW-0326">Glycosidase</keyword>
<dbReference type="Pfam" id="PF26410">
    <property type="entry name" value="GH5_mannosidase"/>
    <property type="match status" value="1"/>
</dbReference>
<dbReference type="Gene3D" id="3.20.20.80">
    <property type="entry name" value="Glycosidases"/>
    <property type="match status" value="1"/>
</dbReference>
<evidence type="ECO:0000256" key="2">
    <source>
        <dbReference type="ARBA" id="ARBA00004613"/>
    </source>
</evidence>
<evidence type="ECO:0000259" key="10">
    <source>
        <dbReference type="Pfam" id="PF26410"/>
    </source>
</evidence>
<evidence type="ECO:0000256" key="9">
    <source>
        <dbReference type="SAM" id="SignalP"/>
    </source>
</evidence>
<dbReference type="InterPro" id="IPR045053">
    <property type="entry name" value="MAN-like"/>
</dbReference>
<feature type="chain" id="PRO_5040144309" description="mannan endo-1,4-beta-mannosidase" evidence="9">
    <location>
        <begin position="22"/>
        <end position="369"/>
    </location>
</feature>
<keyword evidence="5" id="KW-0964">Secreted</keyword>
<evidence type="ECO:0000313" key="11">
    <source>
        <dbReference type="EMBL" id="KAG9252928.1"/>
    </source>
</evidence>
<feature type="domain" description="Glycoside hydrolase family 5" evidence="10">
    <location>
        <begin position="51"/>
        <end position="266"/>
    </location>
</feature>
<comment type="subcellular location">
    <subcellularLocation>
        <location evidence="2">Secreted</location>
    </subcellularLocation>
</comment>
<evidence type="ECO:0000256" key="6">
    <source>
        <dbReference type="ARBA" id="ARBA00022729"/>
    </source>
</evidence>
<evidence type="ECO:0000256" key="1">
    <source>
        <dbReference type="ARBA" id="ARBA00001678"/>
    </source>
</evidence>
<dbReference type="EMBL" id="MU251259">
    <property type="protein sequence ID" value="KAG9252928.1"/>
    <property type="molecule type" value="Genomic_DNA"/>
</dbReference>
<dbReference type="GO" id="GO:0016985">
    <property type="term" value="F:mannan endo-1,4-beta-mannosidase activity"/>
    <property type="evidence" value="ECO:0007669"/>
    <property type="project" value="UniProtKB-EC"/>
</dbReference>
<reference evidence="11" key="1">
    <citation type="journal article" date="2021" name="IMA Fungus">
        <title>Genomic characterization of three marine fungi, including Emericellopsis atlantica sp. nov. with signatures of a generalist lifestyle and marine biomass degradation.</title>
        <authorList>
            <person name="Hagestad O.C."/>
            <person name="Hou L."/>
            <person name="Andersen J.H."/>
            <person name="Hansen E.H."/>
            <person name="Altermark B."/>
            <person name="Li C."/>
            <person name="Kuhnert E."/>
            <person name="Cox R.J."/>
            <person name="Crous P.W."/>
            <person name="Spatafora J.W."/>
            <person name="Lail K."/>
            <person name="Amirebrahimi M."/>
            <person name="Lipzen A."/>
            <person name="Pangilinan J."/>
            <person name="Andreopoulos W."/>
            <person name="Hayes R.D."/>
            <person name="Ng V."/>
            <person name="Grigoriev I.V."/>
            <person name="Jackson S.A."/>
            <person name="Sutton T.D.S."/>
            <person name="Dobson A.D.W."/>
            <person name="Rama T."/>
        </authorList>
    </citation>
    <scope>NUCLEOTIDE SEQUENCE</scope>
    <source>
        <strain evidence="11">TS7</strain>
    </source>
</reference>
<dbReference type="PANTHER" id="PTHR31451">
    <property type="match status" value="1"/>
</dbReference>
<dbReference type="PANTHER" id="PTHR31451:SF39">
    <property type="entry name" value="MANNAN ENDO-1,4-BETA-MANNOSIDASE 1"/>
    <property type="match status" value="1"/>
</dbReference>
<comment type="catalytic activity">
    <reaction evidence="1">
        <text>Random hydrolysis of (1-&gt;4)-beta-D-mannosidic linkages in mannans, galactomannans and glucomannans.</text>
        <dbReference type="EC" id="3.2.1.78"/>
    </reaction>
</comment>
<dbReference type="RefSeq" id="XP_046116852.1">
    <property type="nucleotide sequence ID" value="XM_046257863.1"/>
</dbReference>
<proteinExistence type="inferred from homology"/>
<dbReference type="OrthoDB" id="428177at2759"/>
<feature type="signal peptide" evidence="9">
    <location>
        <begin position="1"/>
        <end position="21"/>
    </location>
</feature>
<dbReference type="EC" id="3.2.1.78" evidence="4"/>
<dbReference type="AlphaFoldDB" id="A0A9P8CMY6"/>
<dbReference type="SUPFAM" id="SSF51445">
    <property type="entry name" value="(Trans)glycosidases"/>
    <property type="match status" value="1"/>
</dbReference>
<accession>A0A9P8CMY6</accession>
<keyword evidence="6 9" id="KW-0732">Signal</keyword>
<dbReference type="GO" id="GO:0005576">
    <property type="term" value="C:extracellular region"/>
    <property type="evidence" value="ECO:0007669"/>
    <property type="project" value="UniProtKB-SubCell"/>
</dbReference>
<organism evidence="11 12">
    <name type="scientific">Emericellopsis atlantica</name>
    <dbReference type="NCBI Taxonomy" id="2614577"/>
    <lineage>
        <taxon>Eukaryota</taxon>
        <taxon>Fungi</taxon>
        <taxon>Dikarya</taxon>
        <taxon>Ascomycota</taxon>
        <taxon>Pezizomycotina</taxon>
        <taxon>Sordariomycetes</taxon>
        <taxon>Hypocreomycetidae</taxon>
        <taxon>Hypocreales</taxon>
        <taxon>Bionectriaceae</taxon>
        <taxon>Emericellopsis</taxon>
    </lineage>
</organism>
<dbReference type="InterPro" id="IPR001547">
    <property type="entry name" value="Glyco_hydro_5"/>
</dbReference>
<evidence type="ECO:0000256" key="4">
    <source>
        <dbReference type="ARBA" id="ARBA00012706"/>
    </source>
</evidence>
<dbReference type="InterPro" id="IPR017853">
    <property type="entry name" value="GH"/>
</dbReference>
<dbReference type="GO" id="GO:0046355">
    <property type="term" value="P:mannan catabolic process"/>
    <property type="evidence" value="ECO:0007669"/>
    <property type="project" value="UniProtKB-ARBA"/>
</dbReference>
<dbReference type="GeneID" id="70288766"/>
<keyword evidence="7 11" id="KW-0378">Hydrolase</keyword>
<evidence type="ECO:0000256" key="3">
    <source>
        <dbReference type="ARBA" id="ARBA00005641"/>
    </source>
</evidence>
<name>A0A9P8CMY6_9HYPO</name>
<evidence type="ECO:0000256" key="5">
    <source>
        <dbReference type="ARBA" id="ARBA00022525"/>
    </source>
</evidence>
<keyword evidence="12" id="KW-1185">Reference proteome</keyword>